<feature type="domain" description="Hemerythrin-like" evidence="1">
    <location>
        <begin position="24"/>
        <end position="126"/>
    </location>
</feature>
<reference evidence="2 3" key="1">
    <citation type="submission" date="2016-06" db="EMBL/GenBank/DDBJ databases">
        <authorList>
            <person name="Kjaerup R.B."/>
            <person name="Dalgaard T.S."/>
            <person name="Juul-Madsen H.R."/>
        </authorList>
    </citation>
    <scope>NUCLEOTIDE SEQUENCE [LARGE SCALE GENOMIC DNA]</scope>
    <source>
        <strain evidence="2 3">DSM 45248</strain>
    </source>
</reference>
<dbReference type="PATRIC" id="fig|299146.4.peg.1361"/>
<dbReference type="Gene3D" id="1.20.120.520">
    <property type="entry name" value="nmb1532 protein domain like"/>
    <property type="match status" value="1"/>
</dbReference>
<sequence length="217" mass="23486">MSVPLPPLPPAADDAYRPGGRSLAEIVAAEHRALLGLAERLTGPDLPAAHRREVLDVLTAVLSRHLSAEEQYLFPAARAALPESAELVDREIEADAGLLTALKGLSGPEDPALADVTDRVRRHVERVAALVTPLRRVATEAELIRLGNRWEIAEEAAPTRPHPGTPATPPWNKLVEPALGVLDKVRDVVTGRRTRLADLARRRARHVRADPPRTGLG</sequence>
<dbReference type="EMBL" id="LT594324">
    <property type="protein sequence ID" value="SBT41745.1"/>
    <property type="molecule type" value="Genomic_DNA"/>
</dbReference>
<dbReference type="OrthoDB" id="9793637at2"/>
<dbReference type="RefSeq" id="WP_091192346.1">
    <property type="nucleotide sequence ID" value="NZ_LT594324.1"/>
</dbReference>
<dbReference type="PANTHER" id="PTHR35585">
    <property type="entry name" value="HHE DOMAIN PROTEIN (AFU_ORTHOLOGUE AFUA_4G00730)"/>
    <property type="match status" value="1"/>
</dbReference>
<accession>A0A1A8ZD46</accession>
<dbReference type="PANTHER" id="PTHR35585:SF1">
    <property type="entry name" value="HHE DOMAIN PROTEIN (AFU_ORTHOLOGUE AFUA_4G00730)"/>
    <property type="match status" value="1"/>
</dbReference>
<evidence type="ECO:0000313" key="2">
    <source>
        <dbReference type="EMBL" id="SBT41745.1"/>
    </source>
</evidence>
<name>A0A1A8ZD46_9ACTN</name>
<proteinExistence type="predicted"/>
<keyword evidence="3" id="KW-1185">Reference proteome</keyword>
<protein>
    <submittedName>
        <fullName evidence="2">Hemerythrin HHE cation binding domain-containing protein</fullName>
    </submittedName>
</protein>
<dbReference type="AlphaFoldDB" id="A0A1A8ZD46"/>
<dbReference type="Pfam" id="PF01814">
    <property type="entry name" value="Hemerythrin"/>
    <property type="match status" value="1"/>
</dbReference>
<dbReference type="InterPro" id="IPR012312">
    <property type="entry name" value="Hemerythrin-like"/>
</dbReference>
<dbReference type="Proteomes" id="UP000198765">
    <property type="component" value="Chromosome I"/>
</dbReference>
<evidence type="ECO:0000313" key="3">
    <source>
        <dbReference type="Proteomes" id="UP000198765"/>
    </source>
</evidence>
<organism evidence="2 3">
    <name type="scientific">Micromonospora narathiwatensis</name>
    <dbReference type="NCBI Taxonomy" id="299146"/>
    <lineage>
        <taxon>Bacteria</taxon>
        <taxon>Bacillati</taxon>
        <taxon>Actinomycetota</taxon>
        <taxon>Actinomycetes</taxon>
        <taxon>Micromonosporales</taxon>
        <taxon>Micromonosporaceae</taxon>
        <taxon>Micromonospora</taxon>
    </lineage>
</organism>
<evidence type="ECO:0000259" key="1">
    <source>
        <dbReference type="Pfam" id="PF01814"/>
    </source>
</evidence>
<gene>
    <name evidence="2" type="ORF">GA0070621_1316</name>
</gene>